<gene>
    <name evidence="1" type="ORF">EPI10_030625</name>
</gene>
<evidence type="ECO:0000313" key="1">
    <source>
        <dbReference type="EMBL" id="KAA3486747.1"/>
    </source>
</evidence>
<proteinExistence type="predicted"/>
<organism evidence="1 2">
    <name type="scientific">Gossypium australe</name>
    <dbReference type="NCBI Taxonomy" id="47621"/>
    <lineage>
        <taxon>Eukaryota</taxon>
        <taxon>Viridiplantae</taxon>
        <taxon>Streptophyta</taxon>
        <taxon>Embryophyta</taxon>
        <taxon>Tracheophyta</taxon>
        <taxon>Spermatophyta</taxon>
        <taxon>Magnoliopsida</taxon>
        <taxon>eudicotyledons</taxon>
        <taxon>Gunneridae</taxon>
        <taxon>Pentapetalae</taxon>
        <taxon>rosids</taxon>
        <taxon>malvids</taxon>
        <taxon>Malvales</taxon>
        <taxon>Malvaceae</taxon>
        <taxon>Malvoideae</taxon>
        <taxon>Gossypium</taxon>
    </lineage>
</organism>
<dbReference type="Proteomes" id="UP000325315">
    <property type="component" value="Unassembled WGS sequence"/>
</dbReference>
<comment type="caution">
    <text evidence="1">The sequence shown here is derived from an EMBL/GenBank/DDBJ whole genome shotgun (WGS) entry which is preliminary data.</text>
</comment>
<reference evidence="2" key="1">
    <citation type="journal article" date="2019" name="Plant Biotechnol. J.">
        <title>Genome sequencing of the Australian wild diploid species Gossypium australe highlights disease resistance and delayed gland morphogenesis.</title>
        <authorList>
            <person name="Cai Y."/>
            <person name="Cai X."/>
            <person name="Wang Q."/>
            <person name="Wang P."/>
            <person name="Zhang Y."/>
            <person name="Cai C."/>
            <person name="Xu Y."/>
            <person name="Wang K."/>
            <person name="Zhou Z."/>
            <person name="Wang C."/>
            <person name="Geng S."/>
            <person name="Li B."/>
            <person name="Dong Q."/>
            <person name="Hou Y."/>
            <person name="Wang H."/>
            <person name="Ai P."/>
            <person name="Liu Z."/>
            <person name="Yi F."/>
            <person name="Sun M."/>
            <person name="An G."/>
            <person name="Cheng J."/>
            <person name="Zhang Y."/>
            <person name="Shi Q."/>
            <person name="Xie Y."/>
            <person name="Shi X."/>
            <person name="Chang Y."/>
            <person name="Huang F."/>
            <person name="Chen Y."/>
            <person name="Hong S."/>
            <person name="Mi L."/>
            <person name="Sun Q."/>
            <person name="Zhang L."/>
            <person name="Zhou B."/>
            <person name="Peng R."/>
            <person name="Zhang X."/>
            <person name="Liu F."/>
        </authorList>
    </citation>
    <scope>NUCLEOTIDE SEQUENCE [LARGE SCALE GENOMIC DNA]</scope>
    <source>
        <strain evidence="2">cv. PA1801</strain>
    </source>
</reference>
<keyword evidence="2" id="KW-1185">Reference proteome</keyword>
<dbReference type="AlphaFoldDB" id="A0A5B6X1J1"/>
<dbReference type="EMBL" id="SMMG02000001">
    <property type="protein sequence ID" value="KAA3486747.1"/>
    <property type="molecule type" value="Genomic_DNA"/>
</dbReference>
<protein>
    <submittedName>
        <fullName evidence="1">Uncharacterized protein</fullName>
    </submittedName>
</protein>
<sequence length="61" mass="6760">MTSHTLGLLPTLVGRSKKEAFSHLYDRMRTKINIQANRYLSLGGKEKSATRKVCIGVVGLN</sequence>
<evidence type="ECO:0000313" key="2">
    <source>
        <dbReference type="Proteomes" id="UP000325315"/>
    </source>
</evidence>
<name>A0A5B6X1J1_9ROSI</name>
<accession>A0A5B6X1J1</accession>